<evidence type="ECO:0000256" key="1">
    <source>
        <dbReference type="SAM" id="SignalP"/>
    </source>
</evidence>
<protein>
    <recommendedName>
        <fullName evidence="3">Esterase</fullName>
    </recommendedName>
</protein>
<dbReference type="PANTHER" id="PTHR48098:SF6">
    <property type="entry name" value="FERRI-BACILLIBACTIN ESTERASE BESA"/>
    <property type="match status" value="1"/>
</dbReference>
<reference evidence="2" key="1">
    <citation type="submission" date="2020-02" db="EMBL/GenBank/DDBJ databases">
        <authorList>
            <person name="Gao J."/>
            <person name="Sun J."/>
        </authorList>
    </citation>
    <scope>NUCLEOTIDE SEQUENCE</scope>
    <source>
        <strain evidence="2">602-2</strain>
    </source>
</reference>
<gene>
    <name evidence="2" type="ORF">G5B46_08460</name>
</gene>
<dbReference type="PANTHER" id="PTHR48098">
    <property type="entry name" value="ENTEROCHELIN ESTERASE-RELATED"/>
    <property type="match status" value="1"/>
</dbReference>
<dbReference type="InterPro" id="IPR000801">
    <property type="entry name" value="Esterase-like"/>
</dbReference>
<dbReference type="InterPro" id="IPR029058">
    <property type="entry name" value="AB_hydrolase_fold"/>
</dbReference>
<feature type="signal peptide" evidence="1">
    <location>
        <begin position="1"/>
        <end position="22"/>
    </location>
</feature>
<feature type="chain" id="PRO_5026150682" description="Esterase" evidence="1">
    <location>
        <begin position="23"/>
        <end position="376"/>
    </location>
</feature>
<dbReference type="EMBL" id="JAAKGT010000003">
    <property type="protein sequence ID" value="NGM49635.1"/>
    <property type="molecule type" value="Genomic_DNA"/>
</dbReference>
<dbReference type="Gene3D" id="3.40.50.1820">
    <property type="entry name" value="alpha/beta hydrolase"/>
    <property type="match status" value="1"/>
</dbReference>
<comment type="caution">
    <text evidence="2">The sequence shown here is derived from an EMBL/GenBank/DDBJ whole genome shotgun (WGS) entry which is preliminary data.</text>
</comment>
<sequence>MMLRTMLATAALAIATSTAAHAQTVFPDLAPGSLVQDCGAANASPDICRLREAIPAETIATQLGQARSAVWREGDRLLVVARTQAAEPMLAGAILAPLAKIEGTDLATLVVRIPRLDEALIDVFMVGGTGPVTPLVYRGPKTPPAQTPVPELRGRLVEESLDGKALGAPRGLTVYLPPGFDQARTYPVAYLADGRSVAFYARCIEPAILDGRIRPVVLVGVHSGQGQQRAVDYLLDWKGSSAGFEAHERFFLDEVMPRAETLYGASKKREERLVTGKSNGGDWALDIALRHPDLFAQAAPAAMARTKAQGVETPGRPRLLVTTGLFDPRINRSREIVARAKGSGDEVALIEPVSGHGGLFYQERLIEILAWAFGRP</sequence>
<dbReference type="AlphaFoldDB" id="A0A6G4QWL8"/>
<proteinExistence type="predicted"/>
<keyword evidence="1" id="KW-0732">Signal</keyword>
<dbReference type="RefSeq" id="WP_165257742.1">
    <property type="nucleotide sequence ID" value="NZ_JAAKGT010000003.1"/>
</dbReference>
<organism evidence="2">
    <name type="scientific">Caulobacter sp. 602-2</name>
    <dbReference type="NCBI Taxonomy" id="2710887"/>
    <lineage>
        <taxon>Bacteria</taxon>
        <taxon>Pseudomonadati</taxon>
        <taxon>Pseudomonadota</taxon>
        <taxon>Alphaproteobacteria</taxon>
        <taxon>Caulobacterales</taxon>
        <taxon>Caulobacteraceae</taxon>
        <taxon>Caulobacter</taxon>
    </lineage>
</organism>
<dbReference type="Pfam" id="PF00756">
    <property type="entry name" value="Esterase"/>
    <property type="match status" value="1"/>
</dbReference>
<evidence type="ECO:0000313" key="2">
    <source>
        <dbReference type="EMBL" id="NGM49635.1"/>
    </source>
</evidence>
<accession>A0A6G4QWL8</accession>
<evidence type="ECO:0008006" key="3">
    <source>
        <dbReference type="Google" id="ProtNLM"/>
    </source>
</evidence>
<name>A0A6G4QWL8_9CAUL</name>
<dbReference type="SUPFAM" id="SSF53474">
    <property type="entry name" value="alpha/beta-Hydrolases"/>
    <property type="match status" value="1"/>
</dbReference>
<dbReference type="InterPro" id="IPR050583">
    <property type="entry name" value="Mycobacterial_A85_antigen"/>
</dbReference>